<proteinExistence type="predicted"/>
<evidence type="ECO:0000313" key="2">
    <source>
        <dbReference type="Proteomes" id="UP001229355"/>
    </source>
</evidence>
<dbReference type="Proteomes" id="UP001229355">
    <property type="component" value="Chromosome 2"/>
</dbReference>
<sequence>MLKFDDHTGNPLPKTEKEIRSSLHFLGWFAEEVEARVDAEMDCTCDAEIIGPVGDSQSLGTSMPVTGPIRIIGWKSETLVAALVAIGISIAAQ</sequence>
<dbReference type="RefSeq" id="WP_280661919.1">
    <property type="nucleotide sequence ID" value="NZ_CP120374.1"/>
</dbReference>
<evidence type="ECO:0000313" key="1">
    <source>
        <dbReference type="EMBL" id="WEX89950.1"/>
    </source>
</evidence>
<organism evidence="1 2">
    <name type="scientific">Sinorhizobium garamanticum</name>
    <dbReference type="NCBI Taxonomy" id="680247"/>
    <lineage>
        <taxon>Bacteria</taxon>
        <taxon>Pseudomonadati</taxon>
        <taxon>Pseudomonadota</taxon>
        <taxon>Alphaproteobacteria</taxon>
        <taxon>Hyphomicrobiales</taxon>
        <taxon>Rhizobiaceae</taxon>
        <taxon>Sinorhizobium/Ensifer group</taxon>
        <taxon>Sinorhizobium</taxon>
    </lineage>
</organism>
<accession>A0ABY8DK94</accession>
<reference evidence="1 2" key="1">
    <citation type="submission" date="2023-03" db="EMBL/GenBank/DDBJ databases">
        <authorList>
            <person name="Kaur S."/>
            <person name="Espinosa-Saiz D."/>
            <person name="Velazquez E."/>
            <person name="Menendez E."/>
            <person name="diCenzo G.C."/>
        </authorList>
    </citation>
    <scope>NUCLEOTIDE SEQUENCE [LARGE SCALE GENOMIC DNA]</scope>
    <source>
        <strain evidence="1 2">LMG 24692</strain>
    </source>
</reference>
<protein>
    <submittedName>
        <fullName evidence="1">Uncharacterized protein</fullName>
    </submittedName>
</protein>
<gene>
    <name evidence="1" type="ORF">PZN02_005287</name>
</gene>
<keyword evidence="2" id="KW-1185">Reference proteome</keyword>
<dbReference type="EMBL" id="CP120374">
    <property type="protein sequence ID" value="WEX89950.1"/>
    <property type="molecule type" value="Genomic_DNA"/>
</dbReference>
<name>A0ABY8DK94_9HYPH</name>